<dbReference type="Proteomes" id="UP000253083">
    <property type="component" value="Unassembled WGS sequence"/>
</dbReference>
<organism evidence="3 4">
    <name type="scientific">Arenicella xantha</name>
    <dbReference type="NCBI Taxonomy" id="644221"/>
    <lineage>
        <taxon>Bacteria</taxon>
        <taxon>Pseudomonadati</taxon>
        <taxon>Pseudomonadota</taxon>
        <taxon>Gammaproteobacteria</taxon>
        <taxon>Arenicellales</taxon>
        <taxon>Arenicellaceae</taxon>
        <taxon>Arenicella</taxon>
    </lineage>
</organism>
<protein>
    <submittedName>
        <fullName evidence="3">Activator of Hsp90 ATPase-like protein</fullName>
    </submittedName>
</protein>
<keyword evidence="4" id="KW-1185">Reference proteome</keyword>
<dbReference type="InParanoid" id="A0A395JPV7"/>
<dbReference type="OrthoDB" id="7059976at2"/>
<dbReference type="Gene3D" id="3.30.530.20">
    <property type="match status" value="1"/>
</dbReference>
<dbReference type="InterPro" id="IPR023393">
    <property type="entry name" value="START-like_dom_sf"/>
</dbReference>
<dbReference type="CDD" id="cd07814">
    <property type="entry name" value="SRPBCC_CalC_Aha1-like"/>
    <property type="match status" value="1"/>
</dbReference>
<comment type="caution">
    <text evidence="3">The sequence shown here is derived from an EMBL/GenBank/DDBJ whole genome shotgun (WGS) entry which is preliminary data.</text>
</comment>
<comment type="similarity">
    <text evidence="1">Belongs to the AHA1 family.</text>
</comment>
<evidence type="ECO:0000313" key="4">
    <source>
        <dbReference type="Proteomes" id="UP000253083"/>
    </source>
</evidence>
<evidence type="ECO:0000313" key="3">
    <source>
        <dbReference type="EMBL" id="RBP53681.1"/>
    </source>
</evidence>
<dbReference type="Pfam" id="PF08327">
    <property type="entry name" value="AHSA1"/>
    <property type="match status" value="1"/>
</dbReference>
<gene>
    <name evidence="3" type="ORF">DFR28_1011068</name>
</gene>
<name>A0A395JPV7_9GAMM</name>
<reference evidence="3 4" key="1">
    <citation type="submission" date="2018-06" db="EMBL/GenBank/DDBJ databases">
        <title>Genomic Encyclopedia of Type Strains, Phase IV (KMG-IV): sequencing the most valuable type-strain genomes for metagenomic binning, comparative biology and taxonomic classification.</title>
        <authorList>
            <person name="Goeker M."/>
        </authorList>
    </citation>
    <scope>NUCLEOTIDE SEQUENCE [LARGE SCALE GENOMIC DNA]</scope>
    <source>
        <strain evidence="3 4">DSM 24032</strain>
    </source>
</reference>
<feature type="domain" description="Activator of Hsp90 ATPase homologue 1/2-like C-terminal" evidence="2">
    <location>
        <begin position="16"/>
        <end position="142"/>
    </location>
</feature>
<proteinExistence type="inferred from homology"/>
<accession>A0A395JPV7</accession>
<dbReference type="InterPro" id="IPR013538">
    <property type="entry name" value="ASHA1/2-like_C"/>
</dbReference>
<evidence type="ECO:0000256" key="1">
    <source>
        <dbReference type="ARBA" id="ARBA00006817"/>
    </source>
</evidence>
<dbReference type="AlphaFoldDB" id="A0A395JPV7"/>
<dbReference type="SUPFAM" id="SSF55961">
    <property type="entry name" value="Bet v1-like"/>
    <property type="match status" value="1"/>
</dbReference>
<evidence type="ECO:0000259" key="2">
    <source>
        <dbReference type="Pfam" id="PF08327"/>
    </source>
</evidence>
<dbReference type="RefSeq" id="WP_113953227.1">
    <property type="nucleotide sequence ID" value="NZ_QNRT01000001.1"/>
</dbReference>
<sequence>MNSENYEQSIIVDAQTHEAYRALTSGYSQWWTPCDGIFSKLGDRITFRFPPQVSYWTFEAKELIPDQYVELECVDAHHIILEKPEASKTEWLGSSLRFKVESVGNQVKINFTHEGLTQKKDCYDVCEAGWDHFFLNSLKKYLNTGIGEPHGT</sequence>
<dbReference type="EMBL" id="QNRT01000001">
    <property type="protein sequence ID" value="RBP53681.1"/>
    <property type="molecule type" value="Genomic_DNA"/>
</dbReference>